<sequence>MKVVGLCWERSDDTIIVSADQLTARNSWVSELPVLSKVHLPRQVNRPQEHTVGITELHIFTDVSLRAYGVAAYVCSESMNSHVRITHLLLSKGQIAPLKLLSLPRLELLACLTAARLYDSMRRGSRISMQQDRFSGPTPR</sequence>
<evidence type="ECO:0000313" key="2">
    <source>
        <dbReference type="Proteomes" id="UP000821865"/>
    </source>
</evidence>
<organism evidence="1 2">
    <name type="scientific">Dermacentor silvarum</name>
    <name type="common">Tick</name>
    <dbReference type="NCBI Taxonomy" id="543639"/>
    <lineage>
        <taxon>Eukaryota</taxon>
        <taxon>Metazoa</taxon>
        <taxon>Ecdysozoa</taxon>
        <taxon>Arthropoda</taxon>
        <taxon>Chelicerata</taxon>
        <taxon>Arachnida</taxon>
        <taxon>Acari</taxon>
        <taxon>Parasitiformes</taxon>
        <taxon>Ixodida</taxon>
        <taxon>Ixodoidea</taxon>
        <taxon>Ixodidae</taxon>
        <taxon>Rhipicephalinae</taxon>
        <taxon>Dermacentor</taxon>
    </lineage>
</organism>
<name>A0ACB8DQ72_DERSI</name>
<comment type="caution">
    <text evidence="1">The sequence shown here is derived from an EMBL/GenBank/DDBJ whole genome shotgun (WGS) entry which is preliminary data.</text>
</comment>
<accession>A0ACB8DQ72</accession>
<keyword evidence="2" id="KW-1185">Reference proteome</keyword>
<protein>
    <submittedName>
        <fullName evidence="1">Uncharacterized protein</fullName>
    </submittedName>
</protein>
<proteinExistence type="predicted"/>
<dbReference type="Proteomes" id="UP000821865">
    <property type="component" value="Chromosome 10"/>
</dbReference>
<dbReference type="EMBL" id="CM023479">
    <property type="protein sequence ID" value="KAH7974729.1"/>
    <property type="molecule type" value="Genomic_DNA"/>
</dbReference>
<gene>
    <name evidence="1" type="ORF">HPB49_018832</name>
</gene>
<reference evidence="1" key="1">
    <citation type="submission" date="2020-05" db="EMBL/GenBank/DDBJ databases">
        <title>Large-scale comparative analyses of tick genomes elucidate their genetic diversity and vector capacities.</title>
        <authorList>
            <person name="Jia N."/>
            <person name="Wang J."/>
            <person name="Shi W."/>
            <person name="Du L."/>
            <person name="Sun Y."/>
            <person name="Zhan W."/>
            <person name="Jiang J."/>
            <person name="Wang Q."/>
            <person name="Zhang B."/>
            <person name="Ji P."/>
            <person name="Sakyi L.B."/>
            <person name="Cui X."/>
            <person name="Yuan T."/>
            <person name="Jiang B."/>
            <person name="Yang W."/>
            <person name="Lam T.T.-Y."/>
            <person name="Chang Q."/>
            <person name="Ding S."/>
            <person name="Wang X."/>
            <person name="Zhu J."/>
            <person name="Ruan X."/>
            <person name="Zhao L."/>
            <person name="Wei J."/>
            <person name="Que T."/>
            <person name="Du C."/>
            <person name="Cheng J."/>
            <person name="Dai P."/>
            <person name="Han X."/>
            <person name="Huang E."/>
            <person name="Gao Y."/>
            <person name="Liu J."/>
            <person name="Shao H."/>
            <person name="Ye R."/>
            <person name="Li L."/>
            <person name="Wei W."/>
            <person name="Wang X."/>
            <person name="Wang C."/>
            <person name="Yang T."/>
            <person name="Huo Q."/>
            <person name="Li W."/>
            <person name="Guo W."/>
            <person name="Chen H."/>
            <person name="Zhou L."/>
            <person name="Ni X."/>
            <person name="Tian J."/>
            <person name="Zhou Y."/>
            <person name="Sheng Y."/>
            <person name="Liu T."/>
            <person name="Pan Y."/>
            <person name="Xia L."/>
            <person name="Li J."/>
            <person name="Zhao F."/>
            <person name="Cao W."/>
        </authorList>
    </citation>
    <scope>NUCLEOTIDE SEQUENCE</scope>
    <source>
        <strain evidence="1">Dsil-2018</strain>
    </source>
</reference>
<evidence type="ECO:0000313" key="1">
    <source>
        <dbReference type="EMBL" id="KAH7974729.1"/>
    </source>
</evidence>